<dbReference type="AlphaFoldDB" id="A0A9N9S5V6"/>
<accession>A0A9N9S5V6</accession>
<gene>
    <name evidence="1" type="ORF">CHIRRI_LOCUS12359</name>
</gene>
<organism evidence="1 2">
    <name type="scientific">Chironomus riparius</name>
    <dbReference type="NCBI Taxonomy" id="315576"/>
    <lineage>
        <taxon>Eukaryota</taxon>
        <taxon>Metazoa</taxon>
        <taxon>Ecdysozoa</taxon>
        <taxon>Arthropoda</taxon>
        <taxon>Hexapoda</taxon>
        <taxon>Insecta</taxon>
        <taxon>Pterygota</taxon>
        <taxon>Neoptera</taxon>
        <taxon>Endopterygota</taxon>
        <taxon>Diptera</taxon>
        <taxon>Nematocera</taxon>
        <taxon>Chironomoidea</taxon>
        <taxon>Chironomidae</taxon>
        <taxon>Chironominae</taxon>
        <taxon>Chironomus</taxon>
    </lineage>
</organism>
<name>A0A9N9S5V6_9DIPT</name>
<proteinExistence type="predicted"/>
<dbReference type="Proteomes" id="UP001153620">
    <property type="component" value="Chromosome 3"/>
</dbReference>
<protein>
    <submittedName>
        <fullName evidence="1">Uncharacterized protein</fullName>
    </submittedName>
</protein>
<keyword evidence="2" id="KW-1185">Reference proteome</keyword>
<reference evidence="1" key="1">
    <citation type="submission" date="2022-01" db="EMBL/GenBank/DDBJ databases">
        <authorList>
            <person name="King R."/>
        </authorList>
    </citation>
    <scope>NUCLEOTIDE SEQUENCE</scope>
</reference>
<evidence type="ECO:0000313" key="1">
    <source>
        <dbReference type="EMBL" id="CAG9809538.1"/>
    </source>
</evidence>
<sequence length="140" mass="16268">MEAKRMRFNESVLPNMHQIAQIPSPIEFKIWQNRQIEECIDDNFINSFLESTREQITQRQVNQGHMQHRRLEDQAINQAINTIGLKKPSLLDEEEEDESSTDSFENILPSSHLNLSQNSSLEEFAIDSAIRSYGLHKKSI</sequence>
<dbReference type="EMBL" id="OU895879">
    <property type="protein sequence ID" value="CAG9809538.1"/>
    <property type="molecule type" value="Genomic_DNA"/>
</dbReference>
<dbReference type="OrthoDB" id="10530351at2759"/>
<evidence type="ECO:0000313" key="2">
    <source>
        <dbReference type="Proteomes" id="UP001153620"/>
    </source>
</evidence>
<reference evidence="1" key="2">
    <citation type="submission" date="2022-10" db="EMBL/GenBank/DDBJ databases">
        <authorList>
            <consortium name="ENA_rothamsted_submissions"/>
            <consortium name="culmorum"/>
            <person name="King R."/>
        </authorList>
    </citation>
    <scope>NUCLEOTIDE SEQUENCE</scope>
</reference>